<reference evidence="3" key="1">
    <citation type="journal article" date="2016" name="Gigascience">
        <title>De novo construction of an expanded transcriptome assembly for the western tarnished plant bug, Lygus hesperus.</title>
        <authorList>
            <person name="Tassone E.E."/>
            <person name="Geib S.M."/>
            <person name="Hall B."/>
            <person name="Fabrick J.A."/>
            <person name="Brent C.S."/>
            <person name="Hull J.J."/>
        </authorList>
    </citation>
    <scope>NUCLEOTIDE SEQUENCE</scope>
</reference>
<dbReference type="PANTHER" id="PTHR33936:SF24">
    <property type="entry name" value="C2H2-TYPE DOMAIN-CONTAINING PROTEIN"/>
    <property type="match status" value="1"/>
</dbReference>
<evidence type="ECO:0000313" key="3">
    <source>
        <dbReference type="EMBL" id="JAQ00127.1"/>
    </source>
</evidence>
<dbReference type="AlphaFoldDB" id="A0A146KYP0"/>
<dbReference type="InterPro" id="IPR052797">
    <property type="entry name" value="RegFact_GeneExpr_CellDeath"/>
</dbReference>
<protein>
    <recommendedName>
        <fullName evidence="2">C2H2-type domain-containing protein</fullName>
    </recommendedName>
</protein>
<dbReference type="PROSITE" id="PS50157">
    <property type="entry name" value="ZINC_FINGER_C2H2_2"/>
    <property type="match status" value="1"/>
</dbReference>
<name>A0A146KYP0_LYGHE</name>
<dbReference type="SMART" id="SM00355">
    <property type="entry name" value="ZnF_C2H2"/>
    <property type="match status" value="3"/>
</dbReference>
<evidence type="ECO:0000256" key="1">
    <source>
        <dbReference type="PROSITE-ProRule" id="PRU00042"/>
    </source>
</evidence>
<keyword evidence="1" id="KW-0862">Zinc</keyword>
<feature type="non-terminal residue" evidence="3">
    <location>
        <position position="214"/>
    </location>
</feature>
<keyword evidence="1" id="KW-0863">Zinc-finger</keyword>
<accession>A0A146KYP0</accession>
<gene>
    <name evidence="3" type="ORF">g.62158</name>
</gene>
<organism evidence="3">
    <name type="scientific">Lygus hesperus</name>
    <name type="common">Western plant bug</name>
    <dbReference type="NCBI Taxonomy" id="30085"/>
    <lineage>
        <taxon>Eukaryota</taxon>
        <taxon>Metazoa</taxon>
        <taxon>Ecdysozoa</taxon>
        <taxon>Arthropoda</taxon>
        <taxon>Hexapoda</taxon>
        <taxon>Insecta</taxon>
        <taxon>Pterygota</taxon>
        <taxon>Neoptera</taxon>
        <taxon>Paraneoptera</taxon>
        <taxon>Hemiptera</taxon>
        <taxon>Heteroptera</taxon>
        <taxon>Panheteroptera</taxon>
        <taxon>Cimicomorpha</taxon>
        <taxon>Miridae</taxon>
        <taxon>Mirini</taxon>
        <taxon>Lygus</taxon>
    </lineage>
</organism>
<proteinExistence type="predicted"/>
<dbReference type="InterPro" id="IPR013087">
    <property type="entry name" value="Znf_C2H2_type"/>
</dbReference>
<dbReference type="PANTHER" id="PTHR33936">
    <property type="entry name" value="PROTEIN CBG17840"/>
    <property type="match status" value="1"/>
</dbReference>
<keyword evidence="1" id="KW-0479">Metal-binding</keyword>
<dbReference type="GO" id="GO:0008270">
    <property type="term" value="F:zinc ion binding"/>
    <property type="evidence" value="ECO:0007669"/>
    <property type="project" value="UniProtKB-KW"/>
</dbReference>
<dbReference type="EMBL" id="GDHC01018502">
    <property type="protein sequence ID" value="JAQ00127.1"/>
    <property type="molecule type" value="Transcribed_RNA"/>
</dbReference>
<evidence type="ECO:0000259" key="2">
    <source>
        <dbReference type="PROSITE" id="PS50157"/>
    </source>
</evidence>
<sequence>MMSGNTQFKCLECGHLARDSFNLKRHTNSTHLKCSFCRKSFVSSGESLAHQAVCSKPLAKQCSLCSVQCPSTEKIEEHLVRDHGISLQNETHTFDSEQQYRDWKRQIESSQRSFFKTDTTRSRSNKKVAYLYCHRSGNVCLKSDEVRLRRVKQQGSNKINAFCPARMRVTTHSNGKVVVFFVPTHVGHDFALSRLHLDEQYRAELAAKIMLNIP</sequence>
<feature type="domain" description="C2H2-type" evidence="2">
    <location>
        <begin position="8"/>
        <end position="31"/>
    </location>
</feature>